<dbReference type="EMBL" id="QAYG01000010">
    <property type="protein sequence ID" value="PTW57642.1"/>
    <property type="molecule type" value="Genomic_DNA"/>
</dbReference>
<dbReference type="RefSeq" id="WP_107991516.1">
    <property type="nucleotide sequence ID" value="NZ_QAYG01000010.1"/>
</dbReference>
<reference evidence="2 3" key="1">
    <citation type="submission" date="2018-04" db="EMBL/GenBank/DDBJ databases">
        <title>Genomic Encyclopedia of Archaeal and Bacterial Type Strains, Phase II (KMG-II): from individual species to whole genera.</title>
        <authorList>
            <person name="Goeker M."/>
        </authorList>
    </citation>
    <scope>NUCLEOTIDE SEQUENCE [LARGE SCALE GENOMIC DNA]</scope>
    <source>
        <strain evidence="2 3">DSM 23382</strain>
    </source>
</reference>
<dbReference type="OrthoDB" id="7366354at2"/>
<evidence type="ECO:0000256" key="1">
    <source>
        <dbReference type="SAM" id="Phobius"/>
    </source>
</evidence>
<keyword evidence="1" id="KW-0812">Transmembrane</keyword>
<comment type="caution">
    <text evidence="2">The sequence shown here is derived from an EMBL/GenBank/DDBJ whole genome shotgun (WGS) entry which is preliminary data.</text>
</comment>
<evidence type="ECO:0000313" key="3">
    <source>
        <dbReference type="Proteomes" id="UP000244081"/>
    </source>
</evidence>
<keyword evidence="3" id="KW-1185">Reference proteome</keyword>
<feature type="transmembrane region" description="Helical" evidence="1">
    <location>
        <begin position="110"/>
        <end position="131"/>
    </location>
</feature>
<keyword evidence="1" id="KW-0472">Membrane</keyword>
<protein>
    <submittedName>
        <fullName evidence="2">Holin (3TMs family)</fullName>
    </submittedName>
</protein>
<name>A0A2T5V1M3_9HYPH</name>
<dbReference type="AlphaFoldDB" id="A0A2T5V1M3"/>
<dbReference type="Proteomes" id="UP000244081">
    <property type="component" value="Unassembled WGS sequence"/>
</dbReference>
<accession>A0A2T5V1M3</accession>
<sequence length="175" mass="18319">MAFPIAVLLPILADVGAPLLKRLIARHAAGAAGEAGSAVVDALAARLRTTATPEAVAAAYRADPDTAAAAIRQVEIDRREDWAEMLADVNATMRGEQQASGVLQRIWRPVFGLFYALAFAALALALVRALWLSDTAAINALAGISGFLIAFYGMGASVLGVYVWQRSAEKRAGAA</sequence>
<evidence type="ECO:0000313" key="2">
    <source>
        <dbReference type="EMBL" id="PTW57642.1"/>
    </source>
</evidence>
<proteinExistence type="predicted"/>
<feature type="transmembrane region" description="Helical" evidence="1">
    <location>
        <begin position="137"/>
        <end position="164"/>
    </location>
</feature>
<gene>
    <name evidence="2" type="ORF">C8N35_110121</name>
</gene>
<keyword evidence="1" id="KW-1133">Transmembrane helix</keyword>
<organism evidence="2 3">
    <name type="scientific">Breoghania corrubedonensis</name>
    <dbReference type="NCBI Taxonomy" id="665038"/>
    <lineage>
        <taxon>Bacteria</taxon>
        <taxon>Pseudomonadati</taxon>
        <taxon>Pseudomonadota</taxon>
        <taxon>Alphaproteobacteria</taxon>
        <taxon>Hyphomicrobiales</taxon>
        <taxon>Stappiaceae</taxon>
        <taxon>Breoghania</taxon>
    </lineage>
</organism>